<feature type="domain" description="RRM" evidence="8">
    <location>
        <begin position="107"/>
        <end position="184"/>
    </location>
</feature>
<dbReference type="PANTHER" id="PTHR24012">
    <property type="entry name" value="RNA BINDING PROTEIN"/>
    <property type="match status" value="1"/>
</dbReference>
<dbReference type="FunFam" id="1.10.1900.10:FF:000009">
    <property type="entry name" value="Polyadenylate-binding protein"/>
    <property type="match status" value="1"/>
</dbReference>
<comment type="similarity">
    <text evidence="2 7">Belongs to the polyadenylate-binding protein type-1 family.</text>
</comment>
<protein>
    <recommendedName>
        <fullName evidence="7">Polyadenylate-binding protein</fullName>
        <shortName evidence="7">PABP</shortName>
    </recommendedName>
</protein>
<evidence type="ECO:0000256" key="1">
    <source>
        <dbReference type="ARBA" id="ARBA00004496"/>
    </source>
</evidence>
<dbReference type="EMBL" id="UYYA01003870">
    <property type="protein sequence ID" value="VDM57005.1"/>
    <property type="molecule type" value="Genomic_DNA"/>
</dbReference>
<dbReference type="SMART" id="SM00517">
    <property type="entry name" value="PolyA"/>
    <property type="match status" value="1"/>
</dbReference>
<evidence type="ECO:0000313" key="10">
    <source>
        <dbReference type="EMBL" id="VDM57005.1"/>
    </source>
</evidence>
<evidence type="ECO:0000256" key="3">
    <source>
        <dbReference type="ARBA" id="ARBA00022490"/>
    </source>
</evidence>
<evidence type="ECO:0000259" key="9">
    <source>
        <dbReference type="PROSITE" id="PS51309"/>
    </source>
</evidence>
<name>A0A0R3PL42_ANGCS</name>
<accession>A0A0R3PL42</accession>
<dbReference type="Proteomes" id="UP000267027">
    <property type="component" value="Unassembled WGS sequence"/>
</dbReference>
<feature type="domain" description="RRM" evidence="8">
    <location>
        <begin position="200"/>
        <end position="277"/>
    </location>
</feature>
<dbReference type="InterPro" id="IPR045305">
    <property type="entry name" value="RRM2_I_PABPs"/>
</dbReference>
<evidence type="ECO:0000256" key="4">
    <source>
        <dbReference type="ARBA" id="ARBA00022737"/>
    </source>
</evidence>
<dbReference type="FunFam" id="3.30.70.330:FF:000091">
    <property type="entry name" value="Polyadenylate-binding protein"/>
    <property type="match status" value="1"/>
</dbReference>
<dbReference type="InterPro" id="IPR035979">
    <property type="entry name" value="RBD_domain_sf"/>
</dbReference>
<dbReference type="InterPro" id="IPR012677">
    <property type="entry name" value="Nucleotide-bd_a/b_plait_sf"/>
</dbReference>
<evidence type="ECO:0000256" key="6">
    <source>
        <dbReference type="PROSITE-ProRule" id="PRU00176"/>
    </source>
</evidence>
<dbReference type="WBParaSite" id="ACOC_0000541901-mRNA-1">
    <property type="protein sequence ID" value="ACOC_0000541901-mRNA-1"/>
    <property type="gene ID" value="ACOC_0000541901"/>
</dbReference>
<dbReference type="InterPro" id="IPR006515">
    <property type="entry name" value="PABP_1234"/>
</dbReference>
<reference evidence="12" key="1">
    <citation type="submission" date="2017-02" db="UniProtKB">
        <authorList>
            <consortium name="WormBaseParasite"/>
        </authorList>
    </citation>
    <scope>IDENTIFICATION</scope>
</reference>
<dbReference type="InterPro" id="IPR003954">
    <property type="entry name" value="RRM_euk-type"/>
</dbReference>
<evidence type="ECO:0000256" key="2">
    <source>
        <dbReference type="ARBA" id="ARBA00008557"/>
    </source>
</evidence>
<organism evidence="12">
    <name type="scientific">Angiostrongylus costaricensis</name>
    <name type="common">Nematode worm</name>
    <dbReference type="NCBI Taxonomy" id="334426"/>
    <lineage>
        <taxon>Eukaryota</taxon>
        <taxon>Metazoa</taxon>
        <taxon>Ecdysozoa</taxon>
        <taxon>Nematoda</taxon>
        <taxon>Chromadorea</taxon>
        <taxon>Rhabditida</taxon>
        <taxon>Rhabditina</taxon>
        <taxon>Rhabditomorpha</taxon>
        <taxon>Strongyloidea</taxon>
        <taxon>Metastrongylidae</taxon>
        <taxon>Angiostrongylus</taxon>
    </lineage>
</organism>
<dbReference type="InterPro" id="IPR034364">
    <property type="entry name" value="PABP_RRM1"/>
</dbReference>
<dbReference type="Gene3D" id="1.10.1900.10">
    <property type="entry name" value="c-terminal domain of poly(a) binding protein"/>
    <property type="match status" value="1"/>
</dbReference>
<proteinExistence type="inferred from homology"/>
<evidence type="ECO:0000313" key="12">
    <source>
        <dbReference type="WBParaSite" id="ACOC_0000541901-mRNA-1"/>
    </source>
</evidence>
<dbReference type="SMART" id="SM00361">
    <property type="entry name" value="RRM_1"/>
    <property type="match status" value="3"/>
</dbReference>
<evidence type="ECO:0000313" key="11">
    <source>
        <dbReference type="Proteomes" id="UP000267027"/>
    </source>
</evidence>
<dbReference type="Pfam" id="PF00076">
    <property type="entry name" value="RRM_1"/>
    <property type="match status" value="4"/>
</dbReference>
<dbReference type="CDD" id="cd12378">
    <property type="entry name" value="RRM1_I_PABPs"/>
    <property type="match status" value="1"/>
</dbReference>
<sequence>MSSTSLTGAASGTTSYSMASLYVGDLHPDVTESMLFEKFSTAGSVLSIRVCRDNASRLSLGYAYVNFQNPTDAERALDTMNFDTLNGKPMRIMWSQRDPAVRRSGNGNIFIKNLDKVIDNKSIYDTFSLFGNILSCKVAVDDEGNSKGYGFVHFETDEAAQCAIDKVNGMLLAGKKVFVGKFQPRSLRMRELGESAKKFTNVFIKNFGEELDKEKLEKLFAPFGKITSCAVMTNAEGRSKGFGFVAYENPNEAEKAVAEMNDYHLEGTDLRLVVCRAQKKGERSAELKRKHDMQKVERMQRYQGVNLYVKNLDDAVDDEILRKQFETYGKITSAKVMTDENGRSKGFGFVCFEKADEATNAVTEMNSKMVCSKPLYVALAQRKEDRRAQLASQYMQRLASLRLSTNVPGTIYTPGQSGYFVSSGLQNQRGFGHTGITGTAMRSTARNWPSSFGSQSPYIMSSGSVFQSRPRLASGTITGVRAQQFNAGAVQGGARLAGQRVIQGAVAGQPQPSGPRTQTPLFEGRPATGTKAGASPLFQQYHQPQQQRTAQGIVIGGQEPLTSHMLAQAAPQEQKQLLGERIYALIEKMFPGHKEAGKITGMMLEIDNSELIMMLQDMELFKSKVDEAASVLQSAAKCT</sequence>
<comment type="subcellular location">
    <subcellularLocation>
        <location evidence="1 7">Cytoplasm</location>
    </subcellularLocation>
</comment>
<dbReference type="OrthoDB" id="19742at2759"/>
<reference evidence="10 11" key="2">
    <citation type="submission" date="2018-11" db="EMBL/GenBank/DDBJ databases">
        <authorList>
            <consortium name="Pathogen Informatics"/>
        </authorList>
    </citation>
    <scope>NUCLEOTIDE SEQUENCE [LARGE SCALE GENOMIC DNA]</scope>
    <source>
        <strain evidence="10 11">Costa Rica</strain>
    </source>
</reference>
<dbReference type="SUPFAM" id="SSF63570">
    <property type="entry name" value="PABC (PABP) domain"/>
    <property type="match status" value="1"/>
</dbReference>
<dbReference type="SUPFAM" id="SSF54928">
    <property type="entry name" value="RNA-binding domain, RBD"/>
    <property type="match status" value="2"/>
</dbReference>
<feature type="domain" description="RRM" evidence="8">
    <location>
        <begin position="19"/>
        <end position="97"/>
    </location>
</feature>
<dbReference type="PROSITE" id="PS51309">
    <property type="entry name" value="PABC"/>
    <property type="match status" value="1"/>
</dbReference>
<feature type="domain" description="PABC" evidence="9">
    <location>
        <begin position="558"/>
        <end position="637"/>
    </location>
</feature>
<comment type="function">
    <text evidence="7">Binds the poly(A) tail of mRNA.</text>
</comment>
<dbReference type="InterPro" id="IPR036053">
    <property type="entry name" value="PABP-dom"/>
</dbReference>
<keyword evidence="3 7" id="KW-0963">Cytoplasm</keyword>
<dbReference type="CDD" id="cd12379">
    <property type="entry name" value="RRM2_I_PABPs"/>
    <property type="match status" value="1"/>
</dbReference>
<dbReference type="AlphaFoldDB" id="A0A0R3PL42"/>
<keyword evidence="11" id="KW-1185">Reference proteome</keyword>
<dbReference type="CDD" id="cd12381">
    <property type="entry name" value="RRM4_I_PABPs"/>
    <property type="match status" value="1"/>
</dbReference>
<dbReference type="GO" id="GO:0005737">
    <property type="term" value="C:cytoplasm"/>
    <property type="evidence" value="ECO:0007669"/>
    <property type="project" value="UniProtKB-SubCell"/>
</dbReference>
<dbReference type="Gene3D" id="3.30.70.330">
    <property type="match status" value="4"/>
</dbReference>
<dbReference type="FunFam" id="3.30.70.330:FF:000649">
    <property type="entry name" value="Polyadenylate-binding protein"/>
    <property type="match status" value="1"/>
</dbReference>
<feature type="domain" description="RRM" evidence="8">
    <location>
        <begin position="305"/>
        <end position="382"/>
    </location>
</feature>
<keyword evidence="5 6" id="KW-0694">RNA-binding</keyword>
<gene>
    <name evidence="10" type="ORF">ACOC_LOCUS5420</name>
</gene>
<evidence type="ECO:0000256" key="5">
    <source>
        <dbReference type="ARBA" id="ARBA00022884"/>
    </source>
</evidence>
<dbReference type="FunFam" id="3.30.70.330:FF:000021">
    <property type="entry name" value="Polyadenylate-binding protein"/>
    <property type="match status" value="1"/>
</dbReference>
<dbReference type="InterPro" id="IPR002004">
    <property type="entry name" value="PABP_HYD_C"/>
</dbReference>
<dbReference type="CDD" id="cd12380">
    <property type="entry name" value="RRM3_I_PABPs"/>
    <property type="match status" value="1"/>
</dbReference>
<dbReference type="FunFam" id="3.30.70.330:FF:000003">
    <property type="entry name" value="Polyadenylate-binding protein"/>
    <property type="match status" value="1"/>
</dbReference>
<dbReference type="InterPro" id="IPR000504">
    <property type="entry name" value="RRM_dom"/>
</dbReference>
<dbReference type="Pfam" id="PF00658">
    <property type="entry name" value="MLLE"/>
    <property type="match status" value="1"/>
</dbReference>
<dbReference type="OMA" id="HVQGQKT"/>
<dbReference type="GO" id="GO:0003723">
    <property type="term" value="F:RNA binding"/>
    <property type="evidence" value="ECO:0007669"/>
    <property type="project" value="UniProtKB-UniRule"/>
</dbReference>
<evidence type="ECO:0000256" key="7">
    <source>
        <dbReference type="RuleBase" id="RU362004"/>
    </source>
</evidence>
<dbReference type="NCBIfam" id="TIGR01628">
    <property type="entry name" value="PABP-1234"/>
    <property type="match status" value="1"/>
</dbReference>
<keyword evidence="4" id="KW-0677">Repeat</keyword>
<evidence type="ECO:0000259" key="8">
    <source>
        <dbReference type="PROSITE" id="PS50102"/>
    </source>
</evidence>
<dbReference type="SMART" id="SM00360">
    <property type="entry name" value="RRM"/>
    <property type="match status" value="4"/>
</dbReference>
<dbReference type="STRING" id="334426.A0A0R3PL42"/>
<dbReference type="PROSITE" id="PS50102">
    <property type="entry name" value="RRM"/>
    <property type="match status" value="4"/>
</dbReference>